<sequence length="491" mass="54698">MGYGVKIIFSGLAVAQLLSLLHVRLSNIRYYEKLMAIRDAGYLAIPASGAMERLSAFGSAFWGGLFFTLSVGLCLTFIGMGAAWIWDRILKRDRRFIVSALVFWLGLVLLLNSGGFSILATSYVLVIPPLVFGLSARRMPQSQDRNAAKKGLAHIVCFILLAGLGSGHLTASGFSLIRDHLLLTHPVGIHLNNLYYTHTLYAAQVFKSPAQDPMRTCRISVSDADLSGRLRRVMLSCRYLVTDRSDVADLEIAGDRQALVFKSHGREILTVSHTELMRKPGKTLKAFSQQCDRYGGFRQFTFLSLLLVSGLCIYLILWLPFRLIFSMMPNRTAASFFPIAACLIAGSVGIFVLQARKPPVFSPAALKAALSSGAADQRVEALKYAVRNREDIGRFGVQDRMAHSPHMPERYWLVRALAFSHAPSTYETVLTLLDDPQINVAYTAFDVLARRGERQAVGEILKRIERSEHWYVQLYACSALRRLGWKQSASR</sequence>
<proteinExistence type="predicted"/>
<dbReference type="EMBL" id="BEXT01000001">
    <property type="protein sequence ID" value="GBC61664.1"/>
    <property type="molecule type" value="Genomic_DNA"/>
</dbReference>
<protein>
    <recommendedName>
        <fullName evidence="4">HEAT repeat domain-containing protein</fullName>
    </recommendedName>
</protein>
<evidence type="ECO:0008006" key="4">
    <source>
        <dbReference type="Google" id="ProtNLM"/>
    </source>
</evidence>
<reference evidence="3" key="2">
    <citation type="submission" date="2019-01" db="EMBL/GenBank/DDBJ databases">
        <title>Genome sequence of Desulfonema ishimotonii strain Tokyo 01.</title>
        <authorList>
            <person name="Fukui M."/>
        </authorList>
    </citation>
    <scope>NUCLEOTIDE SEQUENCE [LARGE SCALE GENOMIC DNA]</scope>
    <source>
        <strain evidence="3">Tokyo 01</strain>
    </source>
</reference>
<dbReference type="Gene3D" id="1.25.10.10">
    <property type="entry name" value="Leucine-rich Repeat Variant"/>
    <property type="match status" value="1"/>
</dbReference>
<evidence type="ECO:0000313" key="2">
    <source>
        <dbReference type="EMBL" id="GBC61664.1"/>
    </source>
</evidence>
<dbReference type="SUPFAM" id="SSF48371">
    <property type="entry name" value="ARM repeat"/>
    <property type="match status" value="1"/>
</dbReference>
<name>A0A401FXJ8_9BACT</name>
<keyword evidence="3" id="KW-1185">Reference proteome</keyword>
<feature type="transmembrane region" description="Helical" evidence="1">
    <location>
        <begin position="98"/>
        <end position="131"/>
    </location>
</feature>
<gene>
    <name evidence="2" type="ORF">DENIS_2626</name>
</gene>
<dbReference type="Proteomes" id="UP000288096">
    <property type="component" value="Unassembled WGS sequence"/>
</dbReference>
<evidence type="ECO:0000313" key="3">
    <source>
        <dbReference type="Proteomes" id="UP000288096"/>
    </source>
</evidence>
<feature type="transmembrane region" description="Helical" evidence="1">
    <location>
        <begin position="300"/>
        <end position="321"/>
    </location>
</feature>
<dbReference type="AlphaFoldDB" id="A0A401FXJ8"/>
<accession>A0A401FXJ8</accession>
<dbReference type="InterPro" id="IPR011989">
    <property type="entry name" value="ARM-like"/>
</dbReference>
<keyword evidence="1" id="KW-0812">Transmembrane</keyword>
<dbReference type="InterPro" id="IPR016024">
    <property type="entry name" value="ARM-type_fold"/>
</dbReference>
<feature type="transmembrane region" description="Helical" evidence="1">
    <location>
        <begin position="151"/>
        <end position="171"/>
    </location>
</feature>
<feature type="transmembrane region" description="Helical" evidence="1">
    <location>
        <begin position="7"/>
        <end position="25"/>
    </location>
</feature>
<dbReference type="RefSeq" id="WP_124328928.1">
    <property type="nucleotide sequence ID" value="NZ_BEXT01000001.1"/>
</dbReference>
<feature type="transmembrane region" description="Helical" evidence="1">
    <location>
        <begin position="61"/>
        <end position="86"/>
    </location>
</feature>
<feature type="transmembrane region" description="Helical" evidence="1">
    <location>
        <begin position="333"/>
        <end position="353"/>
    </location>
</feature>
<organism evidence="2 3">
    <name type="scientific">Desulfonema ishimotonii</name>
    <dbReference type="NCBI Taxonomy" id="45657"/>
    <lineage>
        <taxon>Bacteria</taxon>
        <taxon>Pseudomonadati</taxon>
        <taxon>Thermodesulfobacteriota</taxon>
        <taxon>Desulfobacteria</taxon>
        <taxon>Desulfobacterales</taxon>
        <taxon>Desulfococcaceae</taxon>
        <taxon>Desulfonema</taxon>
    </lineage>
</organism>
<keyword evidence="1" id="KW-0472">Membrane</keyword>
<dbReference type="OrthoDB" id="5410916at2"/>
<reference evidence="3" key="1">
    <citation type="submission" date="2017-11" db="EMBL/GenBank/DDBJ databases">
        <authorList>
            <person name="Watanabe M."/>
            <person name="Kojima H."/>
        </authorList>
    </citation>
    <scope>NUCLEOTIDE SEQUENCE [LARGE SCALE GENOMIC DNA]</scope>
    <source>
        <strain evidence="3">Tokyo 01</strain>
    </source>
</reference>
<evidence type="ECO:0000256" key="1">
    <source>
        <dbReference type="SAM" id="Phobius"/>
    </source>
</evidence>
<keyword evidence="1" id="KW-1133">Transmembrane helix</keyword>
<comment type="caution">
    <text evidence="2">The sequence shown here is derived from an EMBL/GenBank/DDBJ whole genome shotgun (WGS) entry which is preliminary data.</text>
</comment>